<dbReference type="Proteomes" id="UP000595691">
    <property type="component" value="Chromosome"/>
</dbReference>
<accession>A0ABX7E8G0</accession>
<dbReference type="EMBL" id="CP065425">
    <property type="protein sequence ID" value="QQZ11645.1"/>
    <property type="molecule type" value="Genomic_DNA"/>
</dbReference>
<evidence type="ECO:0000313" key="1">
    <source>
        <dbReference type="EMBL" id="QQZ11645.1"/>
    </source>
</evidence>
<gene>
    <name evidence="1" type="ORF">I5776_07615</name>
</gene>
<keyword evidence="2" id="KW-1185">Reference proteome</keyword>
<organism evidence="1 2">
    <name type="scientific">Heyndrickxia vini</name>
    <dbReference type="NCBI Taxonomy" id="1476025"/>
    <lineage>
        <taxon>Bacteria</taxon>
        <taxon>Bacillati</taxon>
        <taxon>Bacillota</taxon>
        <taxon>Bacilli</taxon>
        <taxon>Bacillales</taxon>
        <taxon>Bacillaceae</taxon>
        <taxon>Heyndrickxia</taxon>
    </lineage>
</organism>
<protein>
    <recommendedName>
        <fullName evidence="3">RNA polymerase subunit sigma-70</fullName>
    </recommendedName>
</protein>
<name>A0ABX7E8G0_9BACI</name>
<reference evidence="1 2" key="1">
    <citation type="submission" date="2020-11" db="EMBL/GenBank/DDBJ databases">
        <title>Taxonomic evaluation of the Bacillus sporothermodurans group of bacteria based on whole genome sequences.</title>
        <authorList>
            <person name="Fiedler G."/>
            <person name="Herbstmann A.-D."/>
            <person name="Doll E."/>
            <person name="Wenning M."/>
            <person name="Brinks E."/>
            <person name="Kabisch J."/>
            <person name="Breitenwieser F."/>
            <person name="Lappann M."/>
            <person name="Boehnlein C."/>
            <person name="Franz C."/>
        </authorList>
    </citation>
    <scope>NUCLEOTIDE SEQUENCE [LARGE SCALE GENOMIC DNA]</scope>
    <source>
        <strain evidence="1 2">JCM 19841</strain>
    </source>
</reference>
<evidence type="ECO:0008006" key="3">
    <source>
        <dbReference type="Google" id="ProtNLM"/>
    </source>
</evidence>
<proteinExistence type="predicted"/>
<sequence>MNISLIKLIYGVFTRNVEKKTADFIDKKVRRMKMRANEKNRLVSDGSNQIFGTNLHEFIQKENQVSSMELASEFGLSLGDVKLLKKKLERS</sequence>
<evidence type="ECO:0000313" key="2">
    <source>
        <dbReference type="Proteomes" id="UP000595691"/>
    </source>
</evidence>
<dbReference type="RefSeq" id="WP_202780899.1">
    <property type="nucleotide sequence ID" value="NZ_CP065425.1"/>
</dbReference>